<evidence type="ECO:0000313" key="2">
    <source>
        <dbReference type="Proteomes" id="UP000236291"/>
    </source>
</evidence>
<evidence type="ECO:0000313" key="1">
    <source>
        <dbReference type="EMBL" id="PNX91275.1"/>
    </source>
</evidence>
<comment type="caution">
    <text evidence="1">The sequence shown here is derived from an EMBL/GenBank/DDBJ whole genome shotgun (WGS) entry which is preliminary data.</text>
</comment>
<dbReference type="EMBL" id="ASHM01065656">
    <property type="protein sequence ID" value="PNX91275.1"/>
    <property type="molecule type" value="Genomic_DNA"/>
</dbReference>
<gene>
    <name evidence="1" type="ORF">L195_g047405</name>
</gene>
<dbReference type="AlphaFoldDB" id="A0A2K3MKJ5"/>
<dbReference type="Proteomes" id="UP000236291">
    <property type="component" value="Unassembled WGS sequence"/>
</dbReference>
<feature type="non-terminal residue" evidence="1">
    <location>
        <position position="54"/>
    </location>
</feature>
<organism evidence="1 2">
    <name type="scientific">Trifolium pratense</name>
    <name type="common">Red clover</name>
    <dbReference type="NCBI Taxonomy" id="57577"/>
    <lineage>
        <taxon>Eukaryota</taxon>
        <taxon>Viridiplantae</taxon>
        <taxon>Streptophyta</taxon>
        <taxon>Embryophyta</taxon>
        <taxon>Tracheophyta</taxon>
        <taxon>Spermatophyta</taxon>
        <taxon>Magnoliopsida</taxon>
        <taxon>eudicotyledons</taxon>
        <taxon>Gunneridae</taxon>
        <taxon>Pentapetalae</taxon>
        <taxon>rosids</taxon>
        <taxon>fabids</taxon>
        <taxon>Fabales</taxon>
        <taxon>Fabaceae</taxon>
        <taxon>Papilionoideae</taxon>
        <taxon>50 kb inversion clade</taxon>
        <taxon>NPAAA clade</taxon>
        <taxon>Hologalegina</taxon>
        <taxon>IRL clade</taxon>
        <taxon>Trifolieae</taxon>
        <taxon>Trifolium</taxon>
    </lineage>
</organism>
<accession>A0A2K3MKJ5</accession>
<name>A0A2K3MKJ5_TRIPR</name>
<reference evidence="1 2" key="1">
    <citation type="journal article" date="2014" name="Am. J. Bot.">
        <title>Genome assembly and annotation for red clover (Trifolium pratense; Fabaceae).</title>
        <authorList>
            <person name="Istvanek J."/>
            <person name="Jaros M."/>
            <person name="Krenek A."/>
            <person name="Repkova J."/>
        </authorList>
    </citation>
    <scope>NUCLEOTIDE SEQUENCE [LARGE SCALE GENOMIC DNA]</scope>
    <source>
        <strain evidence="2">cv. Tatra</strain>
        <tissue evidence="1">Young leaves</tissue>
    </source>
</reference>
<sequence length="54" mass="6108">MTPMEKFQKELFDEWTRLGRPSSSSPNDVLIFQNVNNFVPSNEVGLGAVLLKPE</sequence>
<protein>
    <submittedName>
        <fullName evidence="1">GATA transcription factor</fullName>
    </submittedName>
</protein>
<reference evidence="1 2" key="2">
    <citation type="journal article" date="2017" name="Front. Plant Sci.">
        <title>Gene Classification and Mining of Molecular Markers Useful in Red Clover (Trifolium pratense) Breeding.</title>
        <authorList>
            <person name="Istvanek J."/>
            <person name="Dluhosova J."/>
            <person name="Dluhos P."/>
            <person name="Patkova L."/>
            <person name="Nedelnik J."/>
            <person name="Repkova J."/>
        </authorList>
    </citation>
    <scope>NUCLEOTIDE SEQUENCE [LARGE SCALE GENOMIC DNA]</scope>
    <source>
        <strain evidence="2">cv. Tatra</strain>
        <tissue evidence="1">Young leaves</tissue>
    </source>
</reference>
<proteinExistence type="predicted"/>